<dbReference type="RefSeq" id="XP_009838883.1">
    <property type="nucleotide sequence ID" value="XM_009840581.1"/>
</dbReference>
<organism evidence="1">
    <name type="scientific">Aphanomyces astaci</name>
    <name type="common">Crayfish plague agent</name>
    <dbReference type="NCBI Taxonomy" id="112090"/>
    <lineage>
        <taxon>Eukaryota</taxon>
        <taxon>Sar</taxon>
        <taxon>Stramenopiles</taxon>
        <taxon>Oomycota</taxon>
        <taxon>Saprolegniomycetes</taxon>
        <taxon>Saprolegniales</taxon>
        <taxon>Verrucalvaceae</taxon>
        <taxon>Aphanomyces</taxon>
    </lineage>
</organism>
<dbReference type="EMBL" id="KI913158">
    <property type="protein sequence ID" value="ETV71695.1"/>
    <property type="molecule type" value="Genomic_DNA"/>
</dbReference>
<reference evidence="1" key="1">
    <citation type="submission" date="2013-12" db="EMBL/GenBank/DDBJ databases">
        <title>The Genome Sequence of Aphanomyces astaci APO3.</title>
        <authorList>
            <consortium name="The Broad Institute Genomics Platform"/>
            <person name="Russ C."/>
            <person name="Tyler B."/>
            <person name="van West P."/>
            <person name="Dieguez-Uribeondo J."/>
            <person name="Young S.K."/>
            <person name="Zeng Q."/>
            <person name="Gargeya S."/>
            <person name="Fitzgerald M."/>
            <person name="Abouelleil A."/>
            <person name="Alvarado L."/>
            <person name="Chapman S.B."/>
            <person name="Gainer-Dewar J."/>
            <person name="Goldberg J."/>
            <person name="Griggs A."/>
            <person name="Gujja S."/>
            <person name="Hansen M."/>
            <person name="Howarth C."/>
            <person name="Imamovic A."/>
            <person name="Ireland A."/>
            <person name="Larimer J."/>
            <person name="McCowan C."/>
            <person name="Murphy C."/>
            <person name="Pearson M."/>
            <person name="Poon T.W."/>
            <person name="Priest M."/>
            <person name="Roberts A."/>
            <person name="Saif S."/>
            <person name="Shea T."/>
            <person name="Sykes S."/>
            <person name="Wortman J."/>
            <person name="Nusbaum C."/>
            <person name="Birren B."/>
        </authorList>
    </citation>
    <scope>NUCLEOTIDE SEQUENCE [LARGE SCALE GENOMIC DNA]</scope>
    <source>
        <strain evidence="1">APO3</strain>
    </source>
</reference>
<dbReference type="VEuPathDB" id="FungiDB:H257_13128"/>
<evidence type="ECO:0000313" key="1">
    <source>
        <dbReference type="EMBL" id="ETV71695.1"/>
    </source>
</evidence>
<sequence length="373" mass="41069">MAAPNVDEVSIHVTKFLGILKSSQTQEFHGWNSVAMRRAWDWAKFISEAVEHLDDAAKSHLNNTFRFDGVPSLSFSAEFTMSVLEQAPHEFVRAVVCSPYLVTHPLRSEIVQCVVSYYPQLPQHVSSDANSTTSSTRLFADITTRLNLTRSTSVLMRIANMLTQSQPPLSVRLGSRELLVPSHAAWRSHPETLHMLALALSFQRQVLAQAAHDRSSASYLAQVAAYFNDSAASRDSWSMGKSVVAQAALLDWPDKSPWKQRLLDVVQVAVADTPTRFTFTSIAHISMIDAMSRLLELSPWLAGDLCRSVPSLAMEYVPCLLAYSGANNCPPAADVTWPHVTLDERLGCLVAASPNLTAFCESCLARPGLLEPC</sequence>
<accession>W4FVZ2</accession>
<gene>
    <name evidence="1" type="ORF">H257_13128</name>
</gene>
<dbReference type="OrthoDB" id="69209at2759"/>
<name>W4FVZ2_APHAT</name>
<proteinExistence type="predicted"/>
<dbReference type="AlphaFoldDB" id="W4FVZ2"/>
<dbReference type="GeneID" id="20815124"/>
<protein>
    <submittedName>
        <fullName evidence="1">Uncharacterized protein</fullName>
    </submittedName>
</protein>